<accession>A0A6G0W6J1</accession>
<evidence type="ECO:0000256" key="1">
    <source>
        <dbReference type="SAM" id="MobiDB-lite"/>
    </source>
</evidence>
<comment type="caution">
    <text evidence="2">The sequence shown here is derived from an EMBL/GenBank/DDBJ whole genome shotgun (WGS) entry which is preliminary data.</text>
</comment>
<feature type="compositionally biased region" description="Polar residues" evidence="1">
    <location>
        <begin position="14"/>
        <end position="26"/>
    </location>
</feature>
<dbReference type="Proteomes" id="UP000478052">
    <property type="component" value="Unassembled WGS sequence"/>
</dbReference>
<evidence type="ECO:0000313" key="3">
    <source>
        <dbReference type="Proteomes" id="UP000478052"/>
    </source>
</evidence>
<reference evidence="2 3" key="1">
    <citation type="submission" date="2019-08" db="EMBL/GenBank/DDBJ databases">
        <title>Whole genome of Aphis craccivora.</title>
        <authorList>
            <person name="Voronova N.V."/>
            <person name="Shulinski R.S."/>
            <person name="Bandarenka Y.V."/>
            <person name="Zhorov D.G."/>
            <person name="Warner D."/>
        </authorList>
    </citation>
    <scope>NUCLEOTIDE SEQUENCE [LARGE SCALE GENOMIC DNA]</scope>
    <source>
        <strain evidence="2">180601</strain>
        <tissue evidence="2">Whole Body</tissue>
    </source>
</reference>
<sequence>KRRQALVKLRSENDGSNSEVSLTGSSSPLNMNSNDIYPNMSKIKLYNWLPRNLEIEAMKQVQKSVLKNRSRRSTKDAKMSSNKNTTVLADPNLANQGNIPINAMTCALYLRLPVALPLKCIFSMLSKPFTKYHILRNDLNRKATTNISDRPLKIMHHDCMLPKSAEMDSDFIDRSAINPVGSPINPAESNWDILTNYVTKRIVTL</sequence>
<protein>
    <submittedName>
        <fullName evidence="2">Uncharacterized protein</fullName>
    </submittedName>
</protein>
<gene>
    <name evidence="2" type="ORF">FWK35_00034386</name>
</gene>
<organism evidence="2 3">
    <name type="scientific">Aphis craccivora</name>
    <name type="common">Cowpea aphid</name>
    <dbReference type="NCBI Taxonomy" id="307492"/>
    <lineage>
        <taxon>Eukaryota</taxon>
        <taxon>Metazoa</taxon>
        <taxon>Ecdysozoa</taxon>
        <taxon>Arthropoda</taxon>
        <taxon>Hexapoda</taxon>
        <taxon>Insecta</taxon>
        <taxon>Pterygota</taxon>
        <taxon>Neoptera</taxon>
        <taxon>Paraneoptera</taxon>
        <taxon>Hemiptera</taxon>
        <taxon>Sternorrhyncha</taxon>
        <taxon>Aphidomorpha</taxon>
        <taxon>Aphidoidea</taxon>
        <taxon>Aphididae</taxon>
        <taxon>Aphidini</taxon>
        <taxon>Aphis</taxon>
        <taxon>Aphis</taxon>
    </lineage>
</organism>
<dbReference type="EMBL" id="VUJU01009138">
    <property type="protein sequence ID" value="KAF0721684.1"/>
    <property type="molecule type" value="Genomic_DNA"/>
</dbReference>
<evidence type="ECO:0000313" key="2">
    <source>
        <dbReference type="EMBL" id="KAF0721684.1"/>
    </source>
</evidence>
<dbReference type="OrthoDB" id="6625110at2759"/>
<name>A0A6G0W6J1_APHCR</name>
<feature type="region of interest" description="Disordered" evidence="1">
    <location>
        <begin position="64"/>
        <end position="84"/>
    </location>
</feature>
<dbReference type="AlphaFoldDB" id="A0A6G0W6J1"/>
<keyword evidence="3" id="KW-1185">Reference proteome</keyword>
<feature type="non-terminal residue" evidence="2">
    <location>
        <position position="1"/>
    </location>
</feature>
<proteinExistence type="predicted"/>
<feature type="region of interest" description="Disordered" evidence="1">
    <location>
        <begin position="1"/>
        <end position="26"/>
    </location>
</feature>